<keyword evidence="7 11" id="KW-0067">ATP-binding</keyword>
<dbReference type="Gene3D" id="3.30.230.10">
    <property type="match status" value="1"/>
</dbReference>
<keyword evidence="17" id="KW-1185">Reference proteome</keyword>
<evidence type="ECO:0000256" key="4">
    <source>
        <dbReference type="ARBA" id="ARBA00022723"/>
    </source>
</evidence>
<dbReference type="FunFam" id="3.30.230.10:FF:000017">
    <property type="entry name" value="Galactokinase"/>
    <property type="match status" value="1"/>
</dbReference>
<dbReference type="AlphaFoldDB" id="A0A0R2NM13"/>
<evidence type="ECO:0000256" key="7">
    <source>
        <dbReference type="ARBA" id="ARBA00022840"/>
    </source>
</evidence>
<keyword evidence="3 11" id="KW-0808">Transferase</keyword>
<dbReference type="FunFam" id="3.30.70.890:FF:000001">
    <property type="entry name" value="Galactokinase"/>
    <property type="match status" value="1"/>
</dbReference>
<comment type="subcellular location">
    <subcellularLocation>
        <location evidence="11">Cytoplasm</location>
    </subcellularLocation>
</comment>
<feature type="binding site" evidence="11">
    <location>
        <begin position="124"/>
        <end position="130"/>
    </location>
    <ligand>
        <name>ATP</name>
        <dbReference type="ChEBI" id="CHEBI:30616"/>
    </ligand>
</feature>
<evidence type="ECO:0000256" key="6">
    <source>
        <dbReference type="ARBA" id="ARBA00022777"/>
    </source>
</evidence>
<dbReference type="PRINTS" id="PR00959">
    <property type="entry name" value="MEVGALKINASE"/>
</dbReference>
<dbReference type="RefSeq" id="WP_057798876.1">
    <property type="nucleotide sequence ID" value="NZ_BJZZ01000009.1"/>
</dbReference>
<evidence type="ECO:0000256" key="1">
    <source>
        <dbReference type="ARBA" id="ARBA00006566"/>
    </source>
</evidence>
<dbReference type="EMBL" id="JQCQ01000010">
    <property type="protein sequence ID" value="KRO25424.1"/>
    <property type="molecule type" value="Genomic_DNA"/>
</dbReference>
<feature type="domain" description="GHMP kinase N-terminal" evidence="13">
    <location>
        <begin position="93"/>
        <end position="181"/>
    </location>
</feature>
<dbReference type="InterPro" id="IPR036554">
    <property type="entry name" value="GHMP_kinase_C_sf"/>
</dbReference>
<dbReference type="Pfam" id="PF00288">
    <property type="entry name" value="GHMP_kinases_N"/>
    <property type="match status" value="1"/>
</dbReference>
<dbReference type="InterPro" id="IPR019741">
    <property type="entry name" value="Galactokinase_CS"/>
</dbReference>
<dbReference type="GO" id="GO:0005829">
    <property type="term" value="C:cytosol"/>
    <property type="evidence" value="ECO:0007669"/>
    <property type="project" value="TreeGrafter"/>
</dbReference>
<feature type="binding site" evidence="11">
    <location>
        <position position="224"/>
    </location>
    <ligand>
        <name>substrate</name>
    </ligand>
</feature>
<name>A0A0R2NM13_9LACO</name>
<dbReference type="Pfam" id="PF10509">
    <property type="entry name" value="GalKase_gal_bdg"/>
    <property type="match status" value="1"/>
</dbReference>
<evidence type="ECO:0000256" key="10">
    <source>
        <dbReference type="ARBA" id="ARBA00023277"/>
    </source>
</evidence>
<keyword evidence="8 11" id="KW-0460">Magnesium</keyword>
<evidence type="ECO:0000259" key="14">
    <source>
        <dbReference type="Pfam" id="PF08544"/>
    </source>
</evidence>
<feature type="binding site" evidence="11">
    <location>
        <position position="67"/>
    </location>
    <ligand>
        <name>ATP</name>
        <dbReference type="ChEBI" id="CHEBI:30616"/>
    </ligand>
</feature>
<evidence type="ECO:0000256" key="5">
    <source>
        <dbReference type="ARBA" id="ARBA00022741"/>
    </source>
</evidence>
<dbReference type="EC" id="2.7.1.6" evidence="11 12"/>
<accession>A0A0R2NM13</accession>
<comment type="similarity">
    <text evidence="1 11">Belongs to the GHMP kinase family. GalK subfamily.</text>
</comment>
<dbReference type="PRINTS" id="PR00473">
    <property type="entry name" value="GALCTOKINASE"/>
</dbReference>
<keyword evidence="2 11" id="KW-0963">Cytoplasm</keyword>
<comment type="pathway">
    <text evidence="11">Carbohydrate metabolism; galactose metabolism.</text>
</comment>
<keyword evidence="9 11" id="KW-0299">Galactose metabolism</keyword>
<dbReference type="GO" id="GO:0004335">
    <property type="term" value="F:galactokinase activity"/>
    <property type="evidence" value="ECO:0007669"/>
    <property type="project" value="UniProtKB-UniRule"/>
</dbReference>
<evidence type="ECO:0000313" key="17">
    <source>
        <dbReference type="Proteomes" id="UP000051249"/>
    </source>
</evidence>
<dbReference type="PANTHER" id="PTHR10457">
    <property type="entry name" value="MEVALONATE KINASE/GALACTOKINASE"/>
    <property type="match status" value="1"/>
</dbReference>
<dbReference type="InterPro" id="IPR020568">
    <property type="entry name" value="Ribosomal_Su5_D2-typ_SF"/>
</dbReference>
<gene>
    <name evidence="11" type="primary">galK</name>
    <name evidence="16" type="ORF">IV88_GL000154</name>
</gene>
<dbReference type="InterPro" id="IPR006206">
    <property type="entry name" value="Mevalonate/galactokinase"/>
</dbReference>
<dbReference type="UniPathway" id="UPA00214"/>
<feature type="binding site" evidence="11">
    <location>
        <begin position="33"/>
        <end position="36"/>
    </location>
    <ligand>
        <name>substrate</name>
    </ligand>
</feature>
<organism evidence="16 17">
    <name type="scientific">Pediococcus argentinicus</name>
    <dbReference type="NCBI Taxonomy" id="480391"/>
    <lineage>
        <taxon>Bacteria</taxon>
        <taxon>Bacillati</taxon>
        <taxon>Bacillota</taxon>
        <taxon>Bacilli</taxon>
        <taxon>Lactobacillales</taxon>
        <taxon>Lactobacillaceae</taxon>
        <taxon>Pediococcus</taxon>
    </lineage>
</organism>
<comment type="catalytic activity">
    <reaction evidence="11">
        <text>alpha-D-galactose + ATP = alpha-D-galactose 1-phosphate + ADP + H(+)</text>
        <dbReference type="Rhea" id="RHEA:13553"/>
        <dbReference type="ChEBI" id="CHEBI:15378"/>
        <dbReference type="ChEBI" id="CHEBI:28061"/>
        <dbReference type="ChEBI" id="CHEBI:30616"/>
        <dbReference type="ChEBI" id="CHEBI:58336"/>
        <dbReference type="ChEBI" id="CHEBI:456216"/>
        <dbReference type="EC" id="2.7.1.6"/>
    </reaction>
</comment>
<dbReference type="Proteomes" id="UP000051249">
    <property type="component" value="Unassembled WGS sequence"/>
</dbReference>
<keyword evidence="6 11" id="KW-0418">Kinase</keyword>
<evidence type="ECO:0000256" key="2">
    <source>
        <dbReference type="ARBA" id="ARBA00022490"/>
    </source>
</evidence>
<dbReference type="GO" id="GO:0005524">
    <property type="term" value="F:ATP binding"/>
    <property type="evidence" value="ECO:0007669"/>
    <property type="project" value="UniProtKB-UniRule"/>
</dbReference>
<dbReference type="PROSITE" id="PS00106">
    <property type="entry name" value="GALACTOKINASE"/>
    <property type="match status" value="1"/>
</dbReference>
<feature type="active site" description="Proton acceptor" evidence="11">
    <location>
        <position position="174"/>
    </location>
</feature>
<evidence type="ECO:0000256" key="9">
    <source>
        <dbReference type="ARBA" id="ARBA00023144"/>
    </source>
</evidence>
<evidence type="ECO:0000313" key="16">
    <source>
        <dbReference type="EMBL" id="KRO25424.1"/>
    </source>
</evidence>
<evidence type="ECO:0000256" key="8">
    <source>
        <dbReference type="ARBA" id="ARBA00022842"/>
    </source>
</evidence>
<dbReference type="InterPro" id="IPR019539">
    <property type="entry name" value="GalKase_N"/>
</dbReference>
<keyword evidence="5 11" id="KW-0547">Nucleotide-binding</keyword>
<dbReference type="InterPro" id="IPR014721">
    <property type="entry name" value="Ribsml_uS5_D2-typ_fold_subgr"/>
</dbReference>
<feature type="domain" description="GHMP kinase C-terminal" evidence="14">
    <location>
        <begin position="285"/>
        <end position="366"/>
    </location>
</feature>
<dbReference type="PROSITE" id="PS00627">
    <property type="entry name" value="GHMP_KINASES_ATP"/>
    <property type="match status" value="1"/>
</dbReference>
<dbReference type="OrthoDB" id="250531at2"/>
<feature type="binding site" evidence="11">
    <location>
        <position position="130"/>
    </location>
    <ligand>
        <name>Mg(2+)</name>
        <dbReference type="ChEBI" id="CHEBI:18420"/>
    </ligand>
</feature>
<dbReference type="InterPro" id="IPR006203">
    <property type="entry name" value="GHMP_knse_ATP-bd_CS"/>
</dbReference>
<dbReference type="GO" id="GO:0006012">
    <property type="term" value="P:galactose metabolic process"/>
    <property type="evidence" value="ECO:0007669"/>
    <property type="project" value="UniProtKB-UniRule"/>
</dbReference>
<feature type="site" description="Transition state stabilizer" evidence="11">
    <location>
        <position position="27"/>
    </location>
</feature>
<evidence type="ECO:0000256" key="3">
    <source>
        <dbReference type="ARBA" id="ARBA00022679"/>
    </source>
</evidence>
<evidence type="ECO:0000256" key="12">
    <source>
        <dbReference type="NCBIfam" id="TIGR00131"/>
    </source>
</evidence>
<dbReference type="Gene3D" id="3.30.70.890">
    <property type="entry name" value="GHMP kinase, C-terminal domain"/>
    <property type="match status" value="1"/>
</dbReference>
<reference evidence="16 17" key="1">
    <citation type="journal article" date="2015" name="Genome Announc.">
        <title>Expanding the biotechnology potential of lactobacilli through comparative genomics of 213 strains and associated genera.</title>
        <authorList>
            <person name="Sun Z."/>
            <person name="Harris H.M."/>
            <person name="McCann A."/>
            <person name="Guo C."/>
            <person name="Argimon S."/>
            <person name="Zhang W."/>
            <person name="Yang X."/>
            <person name="Jeffery I.B."/>
            <person name="Cooney J.C."/>
            <person name="Kagawa T.F."/>
            <person name="Liu W."/>
            <person name="Song Y."/>
            <person name="Salvetti E."/>
            <person name="Wrobel A."/>
            <person name="Rasinkangas P."/>
            <person name="Parkhill J."/>
            <person name="Rea M.C."/>
            <person name="O'Sullivan O."/>
            <person name="Ritari J."/>
            <person name="Douillard F.P."/>
            <person name="Paul Ross R."/>
            <person name="Yang R."/>
            <person name="Briner A.E."/>
            <person name="Felis G.E."/>
            <person name="de Vos W.M."/>
            <person name="Barrangou R."/>
            <person name="Klaenhammer T.R."/>
            <person name="Caufield P.W."/>
            <person name="Cui Y."/>
            <person name="Zhang H."/>
            <person name="O'Toole P.W."/>
        </authorList>
    </citation>
    <scope>NUCLEOTIDE SEQUENCE [LARGE SCALE GENOMIC DNA]</scope>
    <source>
        <strain evidence="16 17">DSM 23026</strain>
    </source>
</reference>
<dbReference type="SUPFAM" id="SSF55060">
    <property type="entry name" value="GHMP Kinase, C-terminal domain"/>
    <property type="match status" value="1"/>
</dbReference>
<dbReference type="PANTHER" id="PTHR10457:SF7">
    <property type="entry name" value="GALACTOKINASE-RELATED"/>
    <property type="match status" value="1"/>
</dbReference>
<dbReference type="InterPro" id="IPR000705">
    <property type="entry name" value="Galactokinase"/>
</dbReference>
<sequence length="387" mass="43283">MNKQDFLNGFTATFNSTTDKVYFSPGRINLIGEHTDYNGGHVFPCAISRGTYGAFKIRDDNQIKLYSENVPSTGILSFDKDDLKFDKKYKWSNYLRGMILEMSKLSGQTFTGFDLYLSGDLPDGAGLSSSASIEMLMGTILNEEFHLNIEPIEIVKAGKRVENNYIGVNTGIMDQFAVEMGKKNQATFLDTNTMEYKYAPISLGNNIILIMNTNKPHELVNSKYNERRAQCEKALELIRKKVNIDSLGDLSVDEFDRLTSLINDEVLIKRARHAVFENQRTIMAKKTLEEGNLIEFGKLVNASHISLQFDYDVSAPELDFLVNEAWKSDKVLGSRMIGGGFGGCAIAIIDKDAVKDLEHSIGSSYKDKFGYAADFYEAQIVDGPHAI</sequence>
<dbReference type="InterPro" id="IPR013750">
    <property type="entry name" value="GHMP_kinase_C_dom"/>
</dbReference>
<dbReference type="Pfam" id="PF08544">
    <property type="entry name" value="GHMP_kinases_C"/>
    <property type="match status" value="1"/>
</dbReference>
<feature type="binding site" evidence="11">
    <location>
        <position position="162"/>
    </location>
    <ligand>
        <name>Mg(2+)</name>
        <dbReference type="ChEBI" id="CHEBI:18420"/>
    </ligand>
</feature>
<protein>
    <recommendedName>
        <fullName evidence="11 12">Galactokinase</fullName>
        <ecNumber evidence="11 12">2.7.1.6</ecNumber>
    </recommendedName>
    <alternativeName>
        <fullName evidence="11">Galactose kinase</fullName>
    </alternativeName>
</protein>
<dbReference type="HAMAP" id="MF_00246">
    <property type="entry name" value="Galactokinase"/>
    <property type="match status" value="1"/>
</dbReference>
<dbReference type="PIRSF" id="PIRSF000530">
    <property type="entry name" value="Galactokinase"/>
    <property type="match status" value="1"/>
</dbReference>
<comment type="function">
    <text evidence="11">Catalyzes the transfer of the gamma-phosphate of ATP to D-galactose to form alpha-D-galactose-1-phosphate (Gal-1-P).</text>
</comment>
<evidence type="ECO:0000259" key="13">
    <source>
        <dbReference type="Pfam" id="PF00288"/>
    </source>
</evidence>
<evidence type="ECO:0000259" key="15">
    <source>
        <dbReference type="Pfam" id="PF10509"/>
    </source>
</evidence>
<dbReference type="InterPro" id="IPR022963">
    <property type="entry name" value="Galactokinase_bac"/>
</dbReference>
<proteinExistence type="inferred from homology"/>
<evidence type="ECO:0000256" key="11">
    <source>
        <dbReference type="HAMAP-Rule" id="MF_00246"/>
    </source>
</evidence>
<dbReference type="NCBIfam" id="NF003705">
    <property type="entry name" value="PRK05322.1"/>
    <property type="match status" value="1"/>
</dbReference>
<dbReference type="NCBIfam" id="TIGR00131">
    <property type="entry name" value="gal_kin"/>
    <property type="match status" value="1"/>
</dbReference>
<keyword evidence="4 11" id="KW-0479">Metal-binding</keyword>
<dbReference type="PATRIC" id="fig|480391.4.peg.156"/>
<dbReference type="GO" id="GO:0000287">
    <property type="term" value="F:magnesium ion binding"/>
    <property type="evidence" value="ECO:0007669"/>
    <property type="project" value="UniProtKB-UniRule"/>
</dbReference>
<dbReference type="InterPro" id="IPR006204">
    <property type="entry name" value="GHMP_kinase_N_dom"/>
</dbReference>
<keyword evidence="10 11" id="KW-0119">Carbohydrate metabolism</keyword>
<feature type="domain" description="Galactokinase N-terminal" evidence="15">
    <location>
        <begin position="10"/>
        <end position="55"/>
    </location>
</feature>
<dbReference type="SUPFAM" id="SSF54211">
    <property type="entry name" value="Ribosomal protein S5 domain 2-like"/>
    <property type="match status" value="1"/>
</dbReference>
<comment type="caution">
    <text evidence="16">The sequence shown here is derived from an EMBL/GenBank/DDBJ whole genome shotgun (WGS) entry which is preliminary data.</text>
</comment>